<dbReference type="InterPro" id="IPR000198">
    <property type="entry name" value="RhoGAP_dom"/>
</dbReference>
<dbReference type="InterPro" id="IPR036865">
    <property type="entry name" value="CRAL-TRIO_dom_sf"/>
</dbReference>
<dbReference type="Proteomes" id="UP000000707">
    <property type="component" value="Unassembled WGS sequence"/>
</dbReference>
<dbReference type="HOGENOM" id="CLU_017277_0_0_1"/>
<dbReference type="Gene3D" id="3.40.525.10">
    <property type="entry name" value="CRAL-TRIO lipid binding domain"/>
    <property type="match status" value="1"/>
</dbReference>
<name>G3AXM1_CANTC</name>
<evidence type="ECO:0000313" key="3">
    <source>
        <dbReference type="Proteomes" id="UP000000707"/>
    </source>
</evidence>
<dbReference type="CDD" id="cd00159">
    <property type="entry name" value="RhoGAP"/>
    <property type="match status" value="1"/>
</dbReference>
<dbReference type="STRING" id="590646.G3AXM1"/>
<dbReference type="Pfam" id="PF13716">
    <property type="entry name" value="CRAL_TRIO_2"/>
    <property type="match status" value="1"/>
</dbReference>
<dbReference type="GO" id="GO:0005096">
    <property type="term" value="F:GTPase activator activity"/>
    <property type="evidence" value="ECO:0007669"/>
    <property type="project" value="TreeGrafter"/>
</dbReference>
<dbReference type="SUPFAM" id="SSF48350">
    <property type="entry name" value="GTPase activation domain, GAP"/>
    <property type="match status" value="1"/>
</dbReference>
<organism evidence="3">
    <name type="scientific">Candida tenuis (strain ATCC 10573 / BCRC 21748 / CBS 615 / JCM 9827 / NBRC 10315 / NRRL Y-1498 / VKM Y-70)</name>
    <name type="common">Yeast</name>
    <name type="synonym">Yamadazyma tenuis</name>
    <dbReference type="NCBI Taxonomy" id="590646"/>
    <lineage>
        <taxon>Eukaryota</taxon>
        <taxon>Fungi</taxon>
        <taxon>Dikarya</taxon>
        <taxon>Ascomycota</taxon>
        <taxon>Saccharomycotina</taxon>
        <taxon>Pichiomycetes</taxon>
        <taxon>Debaryomycetaceae</taxon>
        <taxon>Yamadazyma</taxon>
    </lineage>
</organism>
<gene>
    <name evidence="2" type="ORF">CANTEDRAFT_102486</name>
</gene>
<dbReference type="PANTHER" id="PTHR45808:SF2">
    <property type="entry name" value="RHO GTPASE-ACTIVATING PROTEIN 68F"/>
    <property type="match status" value="1"/>
</dbReference>
<dbReference type="EMBL" id="GL996512">
    <property type="protein sequence ID" value="EGV65648.1"/>
    <property type="molecule type" value="Genomic_DNA"/>
</dbReference>
<evidence type="ECO:0000313" key="2">
    <source>
        <dbReference type="EMBL" id="EGV65648.1"/>
    </source>
</evidence>
<proteinExistence type="predicted"/>
<dbReference type="GO" id="GO:0005737">
    <property type="term" value="C:cytoplasm"/>
    <property type="evidence" value="ECO:0007669"/>
    <property type="project" value="TreeGrafter"/>
</dbReference>
<dbReference type="Gene3D" id="1.10.555.10">
    <property type="entry name" value="Rho GTPase activation protein"/>
    <property type="match status" value="1"/>
</dbReference>
<dbReference type="PROSITE" id="PS50238">
    <property type="entry name" value="RHOGAP"/>
    <property type="match status" value="1"/>
</dbReference>
<dbReference type="GeneID" id="18245555"/>
<reference evidence="2 3" key="1">
    <citation type="journal article" date="2011" name="Proc. Natl. Acad. Sci. U.S.A.">
        <title>Comparative genomics of xylose-fermenting fungi for enhanced biofuel production.</title>
        <authorList>
            <person name="Wohlbach D.J."/>
            <person name="Kuo A."/>
            <person name="Sato T.K."/>
            <person name="Potts K.M."/>
            <person name="Salamov A.A."/>
            <person name="LaButti K.M."/>
            <person name="Sun H."/>
            <person name="Clum A."/>
            <person name="Pangilinan J.L."/>
            <person name="Lindquist E.A."/>
            <person name="Lucas S."/>
            <person name="Lapidus A."/>
            <person name="Jin M."/>
            <person name="Gunawan C."/>
            <person name="Balan V."/>
            <person name="Dale B.E."/>
            <person name="Jeffries T.W."/>
            <person name="Zinkel R."/>
            <person name="Barry K.W."/>
            <person name="Grigoriev I.V."/>
            <person name="Gasch A.P."/>
        </authorList>
    </citation>
    <scope>NUCLEOTIDE SEQUENCE [LARGE SCALE GENOMIC DNA]</scope>
    <source>
        <strain evidence="3">ATCC 10573 / BCRC 21748 / CBS 615 / JCM 9827 / NBRC 10315 / NRRL Y-1498 / VKM Y-70</strain>
    </source>
</reference>
<dbReference type="eggNOG" id="KOG4406">
    <property type="taxonomic scope" value="Eukaryota"/>
</dbReference>
<dbReference type="SMART" id="SM00324">
    <property type="entry name" value="RhoGAP"/>
    <property type="match status" value="1"/>
</dbReference>
<accession>G3AXM1</accession>
<dbReference type="OrthoDB" id="410651at2759"/>
<keyword evidence="3" id="KW-1185">Reference proteome</keyword>
<dbReference type="AlphaFoldDB" id="G3AXM1"/>
<dbReference type="PANTHER" id="PTHR45808">
    <property type="entry name" value="RHO GTPASE-ACTIVATING PROTEIN 68F"/>
    <property type="match status" value="1"/>
</dbReference>
<sequence length="536" mass="60494">MDRIFYKTSASDRHSKSPVYVFDTSFLPSSNDINYDELILTLMTILPSEKYTLIMFCSGLNKISWIWGVKFLKKFLIEESNLQNLDKVYTVHEGWFIKTLTGLLANYQLTRKNLTLTRKLLENFNLNNDEFKLVGSGSGGLIVNCASLFDLDQLVDIDNIKISLNVYKHDYQLDGFRSLNTAATPLAWQVPSESLKYHLYQTYNIIDTYGARVELIFQRPGNKLSSEIFVDCIKRDQIIWINDWNLYCIATSFKKIVAKLPPLLPIELITLPIKDSTLEQNFADILNHLSYDFRVVLVSIFKLLHKLVNNQHITRLTSKSLAKIFVTTLSHQSYSKANESNLIVVNSFIKKVIENFGQFGKSLTAVEMSDIFSECREENSYIDYDMTVDSDGDTDEPISEAGGDVNLSPKKVLGSNEHVLNTMTSFASISTIGSTFSKDVFLSPTKTQSPIKSSLGSPVKAAADIDASISVQYPPQRYRFNTPAHSKEVNVVSQFIQSQVSSASPKKRPVIRGVKVGELAKLYEERAQGLELLKSL</sequence>
<dbReference type="InterPro" id="IPR008936">
    <property type="entry name" value="Rho_GTPase_activation_prot"/>
</dbReference>
<protein>
    <submittedName>
        <fullName evidence="2">Rho GTPase activation protein</fullName>
    </submittedName>
</protein>
<evidence type="ECO:0000259" key="1">
    <source>
        <dbReference type="PROSITE" id="PS50238"/>
    </source>
</evidence>
<dbReference type="Pfam" id="PF00620">
    <property type="entry name" value="RhoGAP"/>
    <property type="match status" value="1"/>
</dbReference>
<dbReference type="GO" id="GO:0007264">
    <property type="term" value="P:small GTPase-mediated signal transduction"/>
    <property type="evidence" value="ECO:0007669"/>
    <property type="project" value="TreeGrafter"/>
</dbReference>
<dbReference type="InterPro" id="IPR001251">
    <property type="entry name" value="CRAL-TRIO_dom"/>
</dbReference>
<feature type="domain" description="Rho-GAP" evidence="1">
    <location>
        <begin position="184"/>
        <end position="360"/>
    </location>
</feature>
<dbReference type="KEGG" id="cten:18245555"/>